<sequence length="146" mass="15535">MTVKTAIVNDPEQSHHSNGCFALFALPVAVPVVGDLGQLVSIALVVDSAVQLIFRLAEQPVVEIVVFVLVADEIFAELLPEDGDHFVGMVVLAVCIDKSGLFSIRTQLNLYRAATNLAPNAAPAGCFVLPLEVVSVDGDLNLLIDR</sequence>
<dbReference type="AlphaFoldDB" id="A0A8D8EV96"/>
<organism evidence="1">
    <name type="scientific">Culex pipiens</name>
    <name type="common">House mosquito</name>
    <dbReference type="NCBI Taxonomy" id="7175"/>
    <lineage>
        <taxon>Eukaryota</taxon>
        <taxon>Metazoa</taxon>
        <taxon>Ecdysozoa</taxon>
        <taxon>Arthropoda</taxon>
        <taxon>Hexapoda</taxon>
        <taxon>Insecta</taxon>
        <taxon>Pterygota</taxon>
        <taxon>Neoptera</taxon>
        <taxon>Endopterygota</taxon>
        <taxon>Diptera</taxon>
        <taxon>Nematocera</taxon>
        <taxon>Culicoidea</taxon>
        <taxon>Culicidae</taxon>
        <taxon>Culicinae</taxon>
        <taxon>Culicini</taxon>
        <taxon>Culex</taxon>
        <taxon>Culex</taxon>
    </lineage>
</organism>
<evidence type="ECO:0000313" key="1">
    <source>
        <dbReference type="EMBL" id="CAG6446984.1"/>
    </source>
</evidence>
<reference evidence="1" key="1">
    <citation type="submission" date="2021-05" db="EMBL/GenBank/DDBJ databases">
        <authorList>
            <person name="Alioto T."/>
            <person name="Alioto T."/>
            <person name="Gomez Garrido J."/>
        </authorList>
    </citation>
    <scope>NUCLEOTIDE SEQUENCE</scope>
</reference>
<accession>A0A8D8EV96</accession>
<protein>
    <submittedName>
        <fullName evidence="1">(northern house mosquito) hypothetical protein</fullName>
    </submittedName>
</protein>
<dbReference type="EMBL" id="HBUE01008143">
    <property type="protein sequence ID" value="CAG6446979.1"/>
    <property type="molecule type" value="Transcribed_RNA"/>
</dbReference>
<dbReference type="EMBL" id="HBUE01008145">
    <property type="protein sequence ID" value="CAG6446984.1"/>
    <property type="molecule type" value="Transcribed_RNA"/>
</dbReference>
<name>A0A8D8EV96_CULPI</name>
<proteinExistence type="predicted"/>